<organism evidence="2 3">
    <name type="scientific">Zancudomyces culisetae</name>
    <name type="common">Gut fungus</name>
    <name type="synonym">Smittium culisetae</name>
    <dbReference type="NCBI Taxonomy" id="1213189"/>
    <lineage>
        <taxon>Eukaryota</taxon>
        <taxon>Fungi</taxon>
        <taxon>Fungi incertae sedis</taxon>
        <taxon>Zoopagomycota</taxon>
        <taxon>Kickxellomycotina</taxon>
        <taxon>Harpellomycetes</taxon>
        <taxon>Harpellales</taxon>
        <taxon>Legeriomycetaceae</taxon>
        <taxon>Zancudomyces</taxon>
    </lineage>
</organism>
<feature type="compositionally biased region" description="Basic and acidic residues" evidence="1">
    <location>
        <begin position="256"/>
        <end position="274"/>
    </location>
</feature>
<evidence type="ECO:0000313" key="2">
    <source>
        <dbReference type="EMBL" id="OMH85689.1"/>
    </source>
</evidence>
<comment type="caution">
    <text evidence="2">The sequence shown here is derived from an EMBL/GenBank/DDBJ whole genome shotgun (WGS) entry which is preliminary data.</text>
</comment>
<gene>
    <name evidence="2" type="ORF">AX774_g768</name>
</gene>
<sequence>MASGAVARKGTGRFYEDLTSDTAGAPVEEIKNGTYRSLTLKVNGSRNRIYSDNNDAYNSGGNNNDSSNSHNNIYNSEFESLHGDANIQFERKNIGSTPQPFDEDLCDNRVYKVNANSTRGLKQQSKSLCRELKKPLPEIPDLNSLNKSLYNINKLTSTSNEIKKKETKEAGLSFNETMMKNDMEKYMEKYKDIFEPGYINELNKSYTSLKNDTKKAAKDHENDENKYIRREQTYVKNEVKRRTRTHKTNENNSVLNDKESRKKTERKSVNKEEKEVDDEIDRTGAEMIVKRNKSIVSDAKSINYKKINEYRRQSMIKMYKVKYENTATKNQPDPFGNLPEENNNGGDKDKDKDGPFASKSSTKGKSIKLNRSILRLRGTKKKKTRKGGKKSKDGEKKPKVIERRTLNLRNGEYKYKCEITGDKYTFVEETDEKVENVSESEDELYGGNFLIIQNPSFSGVMDVINGATNQLRYRKIPQSSTHYNCTFNRVKDNVVCIDDYSSSTLYSRESVKSIRSNNTINNSDTSVGSMNSMASPFVSNSTIPLSEKDSQVQLNSTSSIYSNSSASSSSTLPAYRSKIKYPVDLLKYPIWDVTRSNDGLSAMYVRDVQKSLKINSSLVLIPDRKGFCYRFRYEDKQIKWIVKNFKGLKLKKIRLYSSIYTIECICDRKIVASAFIDFINFTSPEIEIRESAFKVFRGYEKDKLQSLILFTGIEMLECVASMLM</sequence>
<feature type="region of interest" description="Disordered" evidence="1">
    <location>
        <begin position="213"/>
        <end position="279"/>
    </location>
</feature>
<feature type="compositionally biased region" description="Basic and acidic residues" evidence="1">
    <location>
        <begin position="213"/>
        <end position="240"/>
    </location>
</feature>
<accession>A0A1R1PXL0</accession>
<dbReference type="EMBL" id="LSSK01000059">
    <property type="protein sequence ID" value="OMH85689.1"/>
    <property type="molecule type" value="Genomic_DNA"/>
</dbReference>
<feature type="compositionally biased region" description="Basic residues" evidence="1">
    <location>
        <begin position="377"/>
        <end position="389"/>
    </location>
</feature>
<evidence type="ECO:0000256" key="1">
    <source>
        <dbReference type="SAM" id="MobiDB-lite"/>
    </source>
</evidence>
<feature type="compositionally biased region" description="Basic and acidic residues" evidence="1">
    <location>
        <begin position="390"/>
        <end position="399"/>
    </location>
</feature>
<feature type="compositionally biased region" description="Low complexity" evidence="1">
    <location>
        <begin position="51"/>
        <end position="74"/>
    </location>
</feature>
<feature type="region of interest" description="Disordered" evidence="1">
    <location>
        <begin position="327"/>
        <end position="399"/>
    </location>
</feature>
<reference evidence="3" key="1">
    <citation type="submission" date="2017-01" db="EMBL/GenBank/DDBJ databases">
        <authorList>
            <person name="Wang Y."/>
            <person name="White M."/>
            <person name="Kvist S."/>
            <person name="Moncalvo J.-M."/>
        </authorList>
    </citation>
    <scope>NUCLEOTIDE SEQUENCE [LARGE SCALE GENOMIC DNA]</scope>
    <source>
        <strain evidence="3">COL-18-3</strain>
    </source>
</reference>
<name>A0A1R1PXL0_ZANCU</name>
<feature type="region of interest" description="Disordered" evidence="1">
    <location>
        <begin position="47"/>
        <end position="74"/>
    </location>
</feature>
<proteinExistence type="predicted"/>
<dbReference type="Proteomes" id="UP000188320">
    <property type="component" value="Unassembled WGS sequence"/>
</dbReference>
<evidence type="ECO:0000313" key="3">
    <source>
        <dbReference type="Proteomes" id="UP000188320"/>
    </source>
</evidence>
<protein>
    <submittedName>
        <fullName evidence="2">Uncharacterized protein</fullName>
    </submittedName>
</protein>
<dbReference type="AlphaFoldDB" id="A0A1R1PXL0"/>
<dbReference type="OrthoDB" id="5598714at2759"/>
<keyword evidence="3" id="KW-1185">Reference proteome</keyword>